<name>A0ABS5CK56_9BACL</name>
<keyword evidence="2" id="KW-1185">Reference proteome</keyword>
<evidence type="ECO:0000313" key="1">
    <source>
        <dbReference type="EMBL" id="MBP3966254.1"/>
    </source>
</evidence>
<organism evidence="1 2">
    <name type="scientific">Paenibacillus lignilyticus</name>
    <dbReference type="NCBI Taxonomy" id="1172615"/>
    <lineage>
        <taxon>Bacteria</taxon>
        <taxon>Bacillati</taxon>
        <taxon>Bacillota</taxon>
        <taxon>Bacilli</taxon>
        <taxon>Bacillales</taxon>
        <taxon>Paenibacillaceae</taxon>
        <taxon>Paenibacillus</taxon>
    </lineage>
</organism>
<protein>
    <submittedName>
        <fullName evidence="1">Uncharacterized protein</fullName>
    </submittedName>
</protein>
<sequence length="314" mass="35385">MSTALNLFPVLSDELMVKIGFEAGNYEFKYHINGLEHPLTSSSYDTQARLDNIQISDERSEWTPDIHDLSIKRTYTINNPVFLFGVNGIVAEDAEIGIALMWASKTSNQRGVKVIGGIRKNSGGIVFDFETVFPPGQLKGSMGFETILFLKEPGLRKDTERHLANSTGITLGSLDICHIIIDGNGSVFPIVEVEEKSQPLWWVKCDWTDPMGDRFEEENVRICINKAHPNYSLLKLEDGFKESPLLIDIIASALQIIIQKVKESEFWNEIVSGQNFESGSVAEAINYFLNTFNWNPYSPEDLALSIRRDFDSRI</sequence>
<evidence type="ECO:0000313" key="2">
    <source>
        <dbReference type="Proteomes" id="UP000673394"/>
    </source>
</evidence>
<dbReference type="Proteomes" id="UP000673394">
    <property type="component" value="Unassembled WGS sequence"/>
</dbReference>
<dbReference type="RefSeq" id="WP_210663280.1">
    <property type="nucleotide sequence ID" value="NZ_JAGKSP010000016.1"/>
</dbReference>
<comment type="caution">
    <text evidence="1">The sequence shown here is derived from an EMBL/GenBank/DDBJ whole genome shotgun (WGS) entry which is preliminary data.</text>
</comment>
<proteinExistence type="predicted"/>
<gene>
    <name evidence="1" type="ORF">I8J30_26475</name>
</gene>
<reference evidence="1 2" key="1">
    <citation type="submission" date="2021-04" db="EMBL/GenBank/DDBJ databases">
        <title>Paenibacillus sp. DLE-14 whole genome sequence.</title>
        <authorList>
            <person name="Ham Y.J."/>
        </authorList>
    </citation>
    <scope>NUCLEOTIDE SEQUENCE [LARGE SCALE GENOMIC DNA]</scope>
    <source>
        <strain evidence="1 2">DLE-14</strain>
    </source>
</reference>
<dbReference type="EMBL" id="JAGKSP010000016">
    <property type="protein sequence ID" value="MBP3966254.1"/>
    <property type="molecule type" value="Genomic_DNA"/>
</dbReference>
<accession>A0ABS5CK56</accession>